<evidence type="ECO:0000256" key="1">
    <source>
        <dbReference type="SAM" id="MobiDB-lite"/>
    </source>
</evidence>
<accession>A0A200R505</accession>
<evidence type="ECO:0000313" key="2">
    <source>
        <dbReference type="EMBL" id="OVA17750.1"/>
    </source>
</evidence>
<reference evidence="2 3" key="1">
    <citation type="journal article" date="2017" name="Mol. Plant">
        <title>The Genome of Medicinal Plant Macleaya cordata Provides New Insights into Benzylisoquinoline Alkaloids Metabolism.</title>
        <authorList>
            <person name="Liu X."/>
            <person name="Liu Y."/>
            <person name="Huang P."/>
            <person name="Ma Y."/>
            <person name="Qing Z."/>
            <person name="Tang Q."/>
            <person name="Cao H."/>
            <person name="Cheng P."/>
            <person name="Zheng Y."/>
            <person name="Yuan Z."/>
            <person name="Zhou Y."/>
            <person name="Liu J."/>
            <person name="Tang Z."/>
            <person name="Zhuo Y."/>
            <person name="Zhang Y."/>
            <person name="Yu L."/>
            <person name="Huang J."/>
            <person name="Yang P."/>
            <person name="Peng Q."/>
            <person name="Zhang J."/>
            <person name="Jiang W."/>
            <person name="Zhang Z."/>
            <person name="Lin K."/>
            <person name="Ro D.K."/>
            <person name="Chen X."/>
            <person name="Xiong X."/>
            <person name="Shang Y."/>
            <person name="Huang S."/>
            <person name="Zeng J."/>
        </authorList>
    </citation>
    <scope>NUCLEOTIDE SEQUENCE [LARGE SCALE GENOMIC DNA]</scope>
    <source>
        <strain evidence="3">cv. BLH2017</strain>
        <tissue evidence="2">Root</tissue>
    </source>
</reference>
<organism evidence="2 3">
    <name type="scientific">Macleaya cordata</name>
    <name type="common">Five-seeded plume-poppy</name>
    <name type="synonym">Bocconia cordata</name>
    <dbReference type="NCBI Taxonomy" id="56857"/>
    <lineage>
        <taxon>Eukaryota</taxon>
        <taxon>Viridiplantae</taxon>
        <taxon>Streptophyta</taxon>
        <taxon>Embryophyta</taxon>
        <taxon>Tracheophyta</taxon>
        <taxon>Spermatophyta</taxon>
        <taxon>Magnoliopsida</taxon>
        <taxon>Ranunculales</taxon>
        <taxon>Papaveraceae</taxon>
        <taxon>Papaveroideae</taxon>
        <taxon>Macleaya</taxon>
    </lineage>
</organism>
<sequence>MAAGGSSASTAQQMGEKKKNSCWGSEVTGHESKRPFYYYVVCDLWFGDMKYRIGNFQLRGSFPRIEKKHLDCSPPLQDSICL</sequence>
<dbReference type="AlphaFoldDB" id="A0A200R505"/>
<proteinExistence type="predicted"/>
<feature type="region of interest" description="Disordered" evidence="1">
    <location>
        <begin position="1"/>
        <end position="29"/>
    </location>
</feature>
<dbReference type="InParanoid" id="A0A200R505"/>
<comment type="caution">
    <text evidence="2">The sequence shown here is derived from an EMBL/GenBank/DDBJ whole genome shotgun (WGS) entry which is preliminary data.</text>
</comment>
<gene>
    <name evidence="2" type="ORF">BVC80_1835g128</name>
</gene>
<dbReference type="Proteomes" id="UP000195402">
    <property type="component" value="Unassembled WGS sequence"/>
</dbReference>
<keyword evidence="3" id="KW-1185">Reference proteome</keyword>
<dbReference type="EMBL" id="MVGT01000437">
    <property type="protein sequence ID" value="OVA17750.1"/>
    <property type="molecule type" value="Genomic_DNA"/>
</dbReference>
<evidence type="ECO:0000313" key="3">
    <source>
        <dbReference type="Proteomes" id="UP000195402"/>
    </source>
</evidence>
<name>A0A200R505_MACCD</name>
<protein>
    <submittedName>
        <fullName evidence="2">Uncharacterized protein</fullName>
    </submittedName>
</protein>